<dbReference type="Proteomes" id="UP000275395">
    <property type="component" value="Unassembled WGS sequence"/>
</dbReference>
<accession>A0A3L6ZTS9</accession>
<dbReference type="AlphaFoldDB" id="A0A3L6ZTS9"/>
<proteinExistence type="predicted"/>
<gene>
    <name evidence="1" type="ORF">D9V30_02280</name>
</gene>
<protein>
    <submittedName>
        <fullName evidence="1">Uncharacterized protein</fullName>
    </submittedName>
</protein>
<organism evidence="1 2">
    <name type="scientific">Mycetocola reblochoni</name>
    <dbReference type="NCBI Taxonomy" id="331618"/>
    <lineage>
        <taxon>Bacteria</taxon>
        <taxon>Bacillati</taxon>
        <taxon>Actinomycetota</taxon>
        <taxon>Actinomycetes</taxon>
        <taxon>Micrococcales</taxon>
        <taxon>Microbacteriaceae</taxon>
        <taxon>Mycetocola</taxon>
    </lineage>
</organism>
<reference evidence="1 2" key="1">
    <citation type="submission" date="2018-10" db="EMBL/GenBank/DDBJ databases">
        <authorList>
            <person name="Li J."/>
        </authorList>
    </citation>
    <scope>NUCLEOTIDE SEQUENCE [LARGE SCALE GENOMIC DNA]</scope>
    <source>
        <strain evidence="1 2">JCM 30549</strain>
    </source>
</reference>
<evidence type="ECO:0000313" key="1">
    <source>
        <dbReference type="EMBL" id="RLP71260.1"/>
    </source>
</evidence>
<dbReference type="EMBL" id="RCUW01000001">
    <property type="protein sequence ID" value="RLP71260.1"/>
    <property type="molecule type" value="Genomic_DNA"/>
</dbReference>
<name>A0A3L6ZTS9_9MICO</name>
<comment type="caution">
    <text evidence="1">The sequence shown here is derived from an EMBL/GenBank/DDBJ whole genome shotgun (WGS) entry which is preliminary data.</text>
</comment>
<sequence>MDYVETHYGNEGSVRLNYDLMNPQPNVTYVVTPDVTLPNGSKAEVGQGYDHVFVTDAQARTERMYVENLMPGDASRSSSVQGRVGREGTSFFGVPYEGGHLLQNWGGGGAEDINMAAMLREVNGNYEGSFGQLEGVLRSHVIGDGGVPGSVMLDVRPVFGADHPTVPEAFDVRWRIGDGLTNYRPFENRRAAF</sequence>
<evidence type="ECO:0000313" key="2">
    <source>
        <dbReference type="Proteomes" id="UP000275395"/>
    </source>
</evidence>